<dbReference type="Pfam" id="PF07734">
    <property type="entry name" value="FBA_1"/>
    <property type="match status" value="1"/>
</dbReference>
<dbReference type="SUPFAM" id="SSF50965">
    <property type="entry name" value="Galactose oxidase, central domain"/>
    <property type="match status" value="1"/>
</dbReference>
<dbReference type="InterPro" id="IPR001810">
    <property type="entry name" value="F-box_dom"/>
</dbReference>
<dbReference type="InterPro" id="IPR006527">
    <property type="entry name" value="F-box-assoc_dom_typ1"/>
</dbReference>
<dbReference type="STRING" id="74649.A0A2P6QLL4"/>
<gene>
    <name evidence="2" type="ORF">RchiOBHm_Chr5g0076131</name>
</gene>
<dbReference type="AlphaFoldDB" id="A0A2P6QLL4"/>
<dbReference type="InterPro" id="IPR011043">
    <property type="entry name" value="Gal_Oxase/kelch_b-propeller"/>
</dbReference>
<evidence type="ECO:0000313" key="3">
    <source>
        <dbReference type="Proteomes" id="UP000238479"/>
    </source>
</evidence>
<accession>A0A2P6QLL4</accession>
<keyword evidence="3" id="KW-1185">Reference proteome</keyword>
<dbReference type="Proteomes" id="UP000238479">
    <property type="component" value="Chromosome 5"/>
</dbReference>
<evidence type="ECO:0000259" key="1">
    <source>
        <dbReference type="PROSITE" id="PS50181"/>
    </source>
</evidence>
<dbReference type="PROSITE" id="PS50181">
    <property type="entry name" value="FBOX"/>
    <property type="match status" value="1"/>
</dbReference>
<dbReference type="OrthoDB" id="1150979at2759"/>
<dbReference type="InterPro" id="IPR017451">
    <property type="entry name" value="F-box-assoc_interact_dom"/>
</dbReference>
<protein>
    <submittedName>
        <fullName evidence="2">Putative F-box domain, galactose oxidase/kelch, beta-propeller, F-box associated interaction</fullName>
    </submittedName>
</protein>
<comment type="caution">
    <text evidence="2">The sequence shown here is derived from an EMBL/GenBank/DDBJ whole genome shotgun (WGS) entry which is preliminary data.</text>
</comment>
<dbReference type="SUPFAM" id="SSF81383">
    <property type="entry name" value="F-box domain"/>
    <property type="match status" value="1"/>
</dbReference>
<feature type="domain" description="F-box" evidence="1">
    <location>
        <begin position="7"/>
        <end position="53"/>
    </location>
</feature>
<proteinExistence type="predicted"/>
<dbReference type="EMBL" id="PDCK01000043">
    <property type="protein sequence ID" value="PRQ35082.1"/>
    <property type="molecule type" value="Genomic_DNA"/>
</dbReference>
<dbReference type="PANTHER" id="PTHR31672:SF13">
    <property type="entry name" value="F-BOX PROTEIN CPR30-LIKE"/>
    <property type="match status" value="1"/>
</dbReference>
<dbReference type="SMART" id="SM00256">
    <property type="entry name" value="FBOX"/>
    <property type="match status" value="1"/>
</dbReference>
<dbReference type="PANTHER" id="PTHR31672">
    <property type="entry name" value="BNACNNG10540D PROTEIN"/>
    <property type="match status" value="1"/>
</dbReference>
<evidence type="ECO:0000313" key="2">
    <source>
        <dbReference type="EMBL" id="PRQ35082.1"/>
    </source>
</evidence>
<dbReference type="Gene3D" id="1.20.1280.50">
    <property type="match status" value="1"/>
</dbReference>
<organism evidence="2 3">
    <name type="scientific">Rosa chinensis</name>
    <name type="common">China rose</name>
    <dbReference type="NCBI Taxonomy" id="74649"/>
    <lineage>
        <taxon>Eukaryota</taxon>
        <taxon>Viridiplantae</taxon>
        <taxon>Streptophyta</taxon>
        <taxon>Embryophyta</taxon>
        <taxon>Tracheophyta</taxon>
        <taxon>Spermatophyta</taxon>
        <taxon>Magnoliopsida</taxon>
        <taxon>eudicotyledons</taxon>
        <taxon>Gunneridae</taxon>
        <taxon>Pentapetalae</taxon>
        <taxon>rosids</taxon>
        <taxon>fabids</taxon>
        <taxon>Rosales</taxon>
        <taxon>Rosaceae</taxon>
        <taxon>Rosoideae</taxon>
        <taxon>Rosoideae incertae sedis</taxon>
        <taxon>Rosa</taxon>
    </lineage>
</organism>
<dbReference type="Pfam" id="PF00646">
    <property type="entry name" value="F-box"/>
    <property type="match status" value="1"/>
</dbReference>
<name>A0A2P6QLL4_ROSCH</name>
<dbReference type="InterPro" id="IPR050796">
    <property type="entry name" value="SCF_F-box_component"/>
</dbReference>
<dbReference type="Gramene" id="PRQ35082">
    <property type="protein sequence ID" value="PRQ35082"/>
    <property type="gene ID" value="RchiOBHm_Chr5g0076131"/>
</dbReference>
<dbReference type="InterPro" id="IPR036047">
    <property type="entry name" value="F-box-like_dom_sf"/>
</dbReference>
<dbReference type="CDD" id="cd22157">
    <property type="entry name" value="F-box_AtFBW1-like"/>
    <property type="match status" value="1"/>
</dbReference>
<reference evidence="2 3" key="1">
    <citation type="journal article" date="2018" name="Nat. Genet.">
        <title>The Rosa genome provides new insights in the design of modern roses.</title>
        <authorList>
            <person name="Bendahmane M."/>
        </authorList>
    </citation>
    <scope>NUCLEOTIDE SEQUENCE [LARGE SCALE GENOMIC DNA]</scope>
    <source>
        <strain evidence="3">cv. Old Blush</strain>
    </source>
</reference>
<sequence>MSMSKIQEESFDLHEDVIVKILCRLPVKSLIRFTCVSKRWRSIIISDPQFGKSHLQVASQQGTLCRKVLISIYPTIKTIPGQIPYPFEDDMPWLPSRFQSLEGYSSVNNLTFPSEEKSQRVMASCNGLVLLGESYNKSSFKNLSVWNPSTGFFRKIPSPSFGCEMTKSTEKKKDPSFLYLYYGFGQVSATDDYKLVFVKTALGDFDDVHVFSLRANVWKVVISPLSLAGWNDGRGTLSNGAIHWVNYTRDGKIDPTMVAFDLAEEKFRQVPFPVFDQSEDGMDVRFLKGQVLLGGCLGIWSRDILDRSEIWVMREYGVPESWVKLSQFSRDDLPDGFTSCRWEPSFVTEGGTVMIKRLDKKELVWIECRQEENPLCSAQYRIEEFQEFPGVIFDAIVYDETLVSLPE</sequence>
<dbReference type="OMA" id="TFMEIYS"/>
<dbReference type="NCBIfam" id="TIGR01640">
    <property type="entry name" value="F_box_assoc_1"/>
    <property type="match status" value="1"/>
</dbReference>